<evidence type="ECO:0000256" key="2">
    <source>
        <dbReference type="ARBA" id="ARBA00022679"/>
    </source>
</evidence>
<keyword evidence="7" id="KW-1185">Reference proteome</keyword>
<reference evidence="6" key="1">
    <citation type="submission" date="2020-05" db="EMBL/GenBank/DDBJ databases">
        <title>Complete genome sequence of Pseudomonas sp. Sm006.</title>
        <authorList>
            <person name="Takeuchi K."/>
            <person name="Someya N."/>
        </authorList>
    </citation>
    <scope>NUCLEOTIDE SEQUENCE</scope>
    <source>
        <strain evidence="6">Sm006</strain>
    </source>
</reference>
<accession>A0ABN6BQF7</accession>
<organism evidence="6 7">
    <name type="scientific">Pseudomonas solani</name>
    <dbReference type="NCBI Taxonomy" id="2731552"/>
    <lineage>
        <taxon>Bacteria</taxon>
        <taxon>Pseudomonadati</taxon>
        <taxon>Pseudomonadota</taxon>
        <taxon>Gammaproteobacteria</taxon>
        <taxon>Pseudomonadales</taxon>
        <taxon>Pseudomonadaceae</taxon>
        <taxon>Pseudomonas</taxon>
    </lineage>
</organism>
<proteinExistence type="inferred from homology"/>
<dbReference type="PANTHER" id="PTHR21060:SF21">
    <property type="entry name" value="ACETATE KINASE"/>
    <property type="match status" value="1"/>
</dbReference>
<evidence type="ECO:0000313" key="6">
    <source>
        <dbReference type="EMBL" id="BCD84669.1"/>
    </source>
</evidence>
<keyword evidence="4" id="KW-0418">Kinase</keyword>
<name>A0ABN6BQF7_9PSED</name>
<dbReference type="Gene3D" id="3.30.420.40">
    <property type="match status" value="1"/>
</dbReference>
<dbReference type="SUPFAM" id="SSF53067">
    <property type="entry name" value="Actin-like ATPase domain"/>
    <property type="match status" value="1"/>
</dbReference>
<dbReference type="InterPro" id="IPR023865">
    <property type="entry name" value="Aliphatic_acid_kinase_CS"/>
</dbReference>
<dbReference type="PROSITE" id="PS01075">
    <property type="entry name" value="ACETATE_KINASE_1"/>
    <property type="match status" value="1"/>
</dbReference>
<keyword evidence="2" id="KW-0808">Transferase</keyword>
<evidence type="ECO:0000256" key="4">
    <source>
        <dbReference type="ARBA" id="ARBA00022777"/>
    </source>
</evidence>
<keyword evidence="5" id="KW-0067">ATP-binding</keyword>
<evidence type="ECO:0000256" key="5">
    <source>
        <dbReference type="ARBA" id="ARBA00022840"/>
    </source>
</evidence>
<dbReference type="InterPro" id="IPR000890">
    <property type="entry name" value="Aliphatic_acid_kin_short-chain"/>
</dbReference>
<dbReference type="InterPro" id="IPR043129">
    <property type="entry name" value="ATPase_NBD"/>
</dbReference>
<evidence type="ECO:0000256" key="1">
    <source>
        <dbReference type="ARBA" id="ARBA00008748"/>
    </source>
</evidence>
<comment type="similarity">
    <text evidence="1">Belongs to the acetokinase family.</text>
</comment>
<keyword evidence="3" id="KW-0547">Nucleotide-binding</keyword>
<evidence type="ECO:0008006" key="8">
    <source>
        <dbReference type="Google" id="ProtNLM"/>
    </source>
</evidence>
<dbReference type="PANTHER" id="PTHR21060">
    <property type="entry name" value="ACETATE KINASE"/>
    <property type="match status" value="1"/>
</dbReference>
<evidence type="ECO:0000313" key="7">
    <source>
        <dbReference type="Proteomes" id="UP001064896"/>
    </source>
</evidence>
<sequence length="130" mass="14183">MPSRNILVINCGSSSIKFALVSEAHSQFPLFGIAERLGSRDAELRWQRGGDKDSLMIPNGDYRVALSQLLPLVQAATGGKLHGIGHRVVHGGERFTSARRLDNEVIAAIRAIAPSPRCTTRRRCRASKPP</sequence>
<dbReference type="Proteomes" id="UP001064896">
    <property type="component" value="Chromosome"/>
</dbReference>
<protein>
    <recommendedName>
        <fullName evidence="8">Butyrate kinase</fullName>
    </recommendedName>
</protein>
<dbReference type="EMBL" id="AP023081">
    <property type="protein sequence ID" value="BCD84669.1"/>
    <property type="molecule type" value="Genomic_DNA"/>
</dbReference>
<dbReference type="Pfam" id="PF00871">
    <property type="entry name" value="Acetate_kinase"/>
    <property type="match status" value="1"/>
</dbReference>
<gene>
    <name evidence="6" type="ORF">PSm6_10760</name>
</gene>
<evidence type="ECO:0000256" key="3">
    <source>
        <dbReference type="ARBA" id="ARBA00022741"/>
    </source>
</evidence>